<evidence type="ECO:0000256" key="1">
    <source>
        <dbReference type="ARBA" id="ARBA00001946"/>
    </source>
</evidence>
<evidence type="ECO:0000256" key="2">
    <source>
        <dbReference type="ARBA" id="ARBA00009759"/>
    </source>
</evidence>
<feature type="binding site" evidence="18">
    <location>
        <position position="131"/>
    </location>
    <ligand>
        <name>Mg(2+)</name>
        <dbReference type="ChEBI" id="CHEBI:18420"/>
        <label>1</label>
        <note>catalytic</note>
    </ligand>
</feature>
<dbReference type="Gene3D" id="3.30.540.10">
    <property type="entry name" value="Fructose-1,6-Bisphosphatase, subunit A, domain 1"/>
    <property type="match status" value="1"/>
</dbReference>
<evidence type="ECO:0000256" key="18">
    <source>
        <dbReference type="PIRSR" id="PIRSR600760-2"/>
    </source>
</evidence>
<dbReference type="PROSITE" id="PS00630">
    <property type="entry name" value="IMP_2"/>
    <property type="match status" value="1"/>
</dbReference>
<keyword evidence="7 18" id="KW-0460">Magnesium</keyword>
<evidence type="ECO:0000256" key="8">
    <source>
        <dbReference type="ARBA" id="ARBA00040342"/>
    </source>
</evidence>
<dbReference type="InterPro" id="IPR020550">
    <property type="entry name" value="Inositol_monophosphatase_CS"/>
</dbReference>
<comment type="cofactor">
    <cofactor evidence="1 18">
        <name>Mg(2+)</name>
        <dbReference type="ChEBI" id="CHEBI:18420"/>
    </cofactor>
</comment>
<feature type="binding site" evidence="18">
    <location>
        <position position="134"/>
    </location>
    <ligand>
        <name>Mg(2+)</name>
        <dbReference type="ChEBI" id="CHEBI:18420"/>
        <label>1</label>
        <note>catalytic</note>
    </ligand>
</feature>
<evidence type="ECO:0000256" key="11">
    <source>
        <dbReference type="ARBA" id="ARBA00044466"/>
    </source>
</evidence>
<evidence type="ECO:0000256" key="9">
    <source>
        <dbReference type="ARBA" id="ARBA00041815"/>
    </source>
</evidence>
<protein>
    <recommendedName>
        <fullName evidence="8">3'(2'),5'-bisphosphate nucleotidase 1</fullName>
        <ecNumber evidence="15">3.1.3.57</ecNumber>
        <ecNumber evidence="3">3.1.3.7</ecNumber>
    </recommendedName>
    <alternativeName>
        <fullName evidence="16">3'-phosphoadenosine 5'-phosphate phosphatase</fullName>
    </alternativeName>
    <alternativeName>
        <fullName evidence="9">Bisphosphate 3'-nucleotidase 1</fullName>
    </alternativeName>
    <alternativeName>
        <fullName evidence="17">Inositol-polyphosphate 1-phosphatase</fullName>
    </alternativeName>
</protein>
<keyword evidence="5 18" id="KW-0479">Metal-binding</keyword>
<dbReference type="FunFam" id="3.40.190.80:FF:000006">
    <property type="entry name" value="Bisphosphate nucleotidase 1"/>
    <property type="match status" value="1"/>
</dbReference>
<keyword evidence="20" id="KW-1185">Reference proteome</keyword>
<comment type="catalytic activity">
    <reaction evidence="13">
        <text>adenosine 3',5'-bisphosphate + H2O = AMP + phosphate</text>
        <dbReference type="Rhea" id="RHEA:10040"/>
        <dbReference type="ChEBI" id="CHEBI:15377"/>
        <dbReference type="ChEBI" id="CHEBI:43474"/>
        <dbReference type="ChEBI" id="CHEBI:58343"/>
        <dbReference type="ChEBI" id="CHEBI:456215"/>
        <dbReference type="EC" id="3.1.3.7"/>
    </reaction>
    <physiologicalReaction direction="left-to-right" evidence="13">
        <dbReference type="Rhea" id="RHEA:10041"/>
    </physiologicalReaction>
</comment>
<dbReference type="AlphaFoldDB" id="A0AAD4R3J0"/>
<evidence type="ECO:0000256" key="15">
    <source>
        <dbReference type="ARBA" id="ARBA00044519"/>
    </source>
</evidence>
<dbReference type="FunFam" id="3.30.540.10:FF:000012">
    <property type="entry name" value="Blast:Putative inositol monophosphatase 3"/>
    <property type="match status" value="1"/>
</dbReference>
<organism evidence="19 20">
    <name type="scientific">Ditylenchus destructor</name>
    <dbReference type="NCBI Taxonomy" id="166010"/>
    <lineage>
        <taxon>Eukaryota</taxon>
        <taxon>Metazoa</taxon>
        <taxon>Ecdysozoa</taxon>
        <taxon>Nematoda</taxon>
        <taxon>Chromadorea</taxon>
        <taxon>Rhabditida</taxon>
        <taxon>Tylenchina</taxon>
        <taxon>Tylenchomorpha</taxon>
        <taxon>Sphaerularioidea</taxon>
        <taxon>Anguinidae</taxon>
        <taxon>Anguininae</taxon>
        <taxon>Ditylenchus</taxon>
    </lineage>
</organism>
<evidence type="ECO:0000256" key="17">
    <source>
        <dbReference type="ARBA" id="ARBA00044554"/>
    </source>
</evidence>
<feature type="binding site" evidence="18">
    <location>
        <position position="89"/>
    </location>
    <ligand>
        <name>Mg(2+)</name>
        <dbReference type="ChEBI" id="CHEBI:18420"/>
        <label>1</label>
        <note>catalytic</note>
    </ligand>
</feature>
<evidence type="ECO:0000256" key="5">
    <source>
        <dbReference type="ARBA" id="ARBA00022723"/>
    </source>
</evidence>
<evidence type="ECO:0000256" key="6">
    <source>
        <dbReference type="ARBA" id="ARBA00022801"/>
    </source>
</evidence>
<reference evidence="19" key="1">
    <citation type="submission" date="2022-01" db="EMBL/GenBank/DDBJ databases">
        <title>Genome Sequence Resource for Two Populations of Ditylenchus destructor, the Migratory Endoparasitic Phytonematode.</title>
        <authorList>
            <person name="Zhang H."/>
            <person name="Lin R."/>
            <person name="Xie B."/>
        </authorList>
    </citation>
    <scope>NUCLEOTIDE SEQUENCE</scope>
    <source>
        <strain evidence="19">BazhouSP</strain>
    </source>
</reference>
<comment type="catalytic activity">
    <reaction evidence="14">
        <text>3'-phosphoadenylyl sulfate + H2O = adenosine 5'-phosphosulfate + phosphate</text>
        <dbReference type="Rhea" id="RHEA:77639"/>
        <dbReference type="ChEBI" id="CHEBI:15377"/>
        <dbReference type="ChEBI" id="CHEBI:43474"/>
        <dbReference type="ChEBI" id="CHEBI:58243"/>
        <dbReference type="ChEBI" id="CHEBI:58339"/>
        <dbReference type="EC" id="3.1.3.7"/>
    </reaction>
    <physiologicalReaction direction="left-to-right" evidence="14">
        <dbReference type="Rhea" id="RHEA:77640"/>
    </physiologicalReaction>
</comment>
<dbReference type="EC" id="3.1.3.57" evidence="15"/>
<evidence type="ECO:0000256" key="13">
    <source>
        <dbReference type="ARBA" id="ARBA00044479"/>
    </source>
</evidence>
<evidence type="ECO:0000256" key="3">
    <source>
        <dbReference type="ARBA" id="ARBA00012633"/>
    </source>
</evidence>
<evidence type="ECO:0000313" key="19">
    <source>
        <dbReference type="EMBL" id="KAI1720205.1"/>
    </source>
</evidence>
<dbReference type="PANTHER" id="PTHR43028">
    <property type="entry name" value="3'(2'),5'-BISPHOSPHATE NUCLEOTIDASE 1"/>
    <property type="match status" value="1"/>
</dbReference>
<evidence type="ECO:0000313" key="20">
    <source>
        <dbReference type="Proteomes" id="UP001201812"/>
    </source>
</evidence>
<evidence type="ECO:0000256" key="14">
    <source>
        <dbReference type="ARBA" id="ARBA00044484"/>
    </source>
</evidence>
<dbReference type="Pfam" id="PF00459">
    <property type="entry name" value="Inositol_P"/>
    <property type="match status" value="1"/>
</dbReference>
<evidence type="ECO:0000256" key="16">
    <source>
        <dbReference type="ARBA" id="ARBA00044544"/>
    </source>
</evidence>
<dbReference type="GO" id="GO:0046872">
    <property type="term" value="F:metal ion binding"/>
    <property type="evidence" value="ECO:0007669"/>
    <property type="project" value="UniProtKB-KW"/>
</dbReference>
<dbReference type="PRINTS" id="PR00377">
    <property type="entry name" value="IMPHPHTASES"/>
</dbReference>
<comment type="similarity">
    <text evidence="2">Belongs to the inositol monophosphatase superfamily.</text>
</comment>
<comment type="caution">
    <text evidence="19">The sequence shown here is derived from an EMBL/GenBank/DDBJ whole genome shotgun (WGS) entry which is preliminary data.</text>
</comment>
<comment type="catalytic activity">
    <reaction evidence="11">
        <text>adenosine 2',5'-bisphosphate + H2O = AMP + phosphate</text>
        <dbReference type="Rhea" id="RHEA:77643"/>
        <dbReference type="ChEBI" id="CHEBI:15377"/>
        <dbReference type="ChEBI" id="CHEBI:43474"/>
        <dbReference type="ChEBI" id="CHEBI:194156"/>
        <dbReference type="ChEBI" id="CHEBI:456215"/>
        <dbReference type="EC" id="3.1.3.7"/>
    </reaction>
    <physiologicalReaction direction="left-to-right" evidence="11">
        <dbReference type="Rhea" id="RHEA:77644"/>
    </physiologicalReaction>
</comment>
<evidence type="ECO:0000256" key="7">
    <source>
        <dbReference type="ARBA" id="ARBA00022842"/>
    </source>
</evidence>
<accession>A0AAD4R3J0</accession>
<dbReference type="SUPFAM" id="SSF56655">
    <property type="entry name" value="Carbohydrate phosphatase"/>
    <property type="match status" value="1"/>
</dbReference>
<sequence length="334" mass="36021">MTTNSDSAEIDSMWQNSCFLTRLVAHSVRVSEAAGGLIKSTMSGGDLKIINKSNTGGQDLQTEADRSAQYLIENSLQKKFGNRLKIIGEEDVTSKVPLSELGVSKDVLEIDAKCSEALRNIKEEDVVIWVDPLDGTSEFAQAAKTKSPLLKQVTVLIGITHNGSAIAGVIHQPYFSDEGRTIWGIKGVGSFGVHYTREDTERIVVTTRSHSTQLVQDALDALEHKHLLTRVDRVGGAGFKVIRCLEDAAAYVFASGGCKKWDTAAPEAILTAAGGKLTDISGRPLYYGADAQKKNTGGVLATAAWINHEEYLHAIPEAVKNSLPEKDPKSQGSK</sequence>
<dbReference type="GO" id="GO:0004441">
    <property type="term" value="F:inositol-1,4-bisphosphate 1-phosphatase activity"/>
    <property type="evidence" value="ECO:0007669"/>
    <property type="project" value="UniProtKB-EC"/>
</dbReference>
<dbReference type="Gene3D" id="3.40.190.80">
    <property type="match status" value="1"/>
</dbReference>
<feature type="binding site" evidence="18">
    <location>
        <position position="133"/>
    </location>
    <ligand>
        <name>Mg(2+)</name>
        <dbReference type="ChEBI" id="CHEBI:18420"/>
        <label>1</label>
        <note>catalytic</note>
    </ligand>
</feature>
<keyword evidence="6" id="KW-0378">Hydrolase</keyword>
<dbReference type="GO" id="GO:0046854">
    <property type="term" value="P:phosphatidylinositol phosphate biosynthetic process"/>
    <property type="evidence" value="ECO:0007669"/>
    <property type="project" value="InterPro"/>
</dbReference>
<gene>
    <name evidence="19" type="ORF">DdX_05582</name>
</gene>
<evidence type="ECO:0000256" key="12">
    <source>
        <dbReference type="ARBA" id="ARBA00044478"/>
    </source>
</evidence>
<comment type="catalytic activity">
    <reaction evidence="12">
        <text>1D-myo-inositol 1,4-bisphosphate + H2O = 1D-myo-inositol 4-phosphate + phosphate</text>
        <dbReference type="Rhea" id="RHEA:15553"/>
        <dbReference type="ChEBI" id="CHEBI:15377"/>
        <dbReference type="ChEBI" id="CHEBI:43474"/>
        <dbReference type="ChEBI" id="CHEBI:58282"/>
        <dbReference type="ChEBI" id="CHEBI:58469"/>
        <dbReference type="EC" id="3.1.3.57"/>
    </reaction>
    <physiologicalReaction direction="left-to-right" evidence="12">
        <dbReference type="Rhea" id="RHEA:15554"/>
    </physiologicalReaction>
</comment>
<dbReference type="PANTHER" id="PTHR43028:SF5">
    <property type="entry name" value="3'(2'),5'-BISPHOSPHATE NUCLEOTIDASE 1"/>
    <property type="match status" value="1"/>
</dbReference>
<keyword evidence="4" id="KW-0452">Lithium</keyword>
<dbReference type="GO" id="GO:0008441">
    <property type="term" value="F:3'(2'),5'-bisphosphate nucleotidase activity"/>
    <property type="evidence" value="ECO:0007669"/>
    <property type="project" value="UniProtKB-EC"/>
</dbReference>
<evidence type="ECO:0000256" key="4">
    <source>
        <dbReference type="ARBA" id="ARBA00022671"/>
    </source>
</evidence>
<name>A0AAD4R3J0_9BILA</name>
<dbReference type="EC" id="3.1.3.7" evidence="3"/>
<dbReference type="InterPro" id="IPR000760">
    <property type="entry name" value="Inositol_monophosphatase-like"/>
</dbReference>
<dbReference type="EMBL" id="JAKKPZ010000006">
    <property type="protein sequence ID" value="KAI1720205.1"/>
    <property type="molecule type" value="Genomic_DNA"/>
</dbReference>
<dbReference type="GO" id="GO:0005737">
    <property type="term" value="C:cytoplasm"/>
    <property type="evidence" value="ECO:0007669"/>
    <property type="project" value="UniProtKB-ARBA"/>
</dbReference>
<dbReference type="Proteomes" id="UP001201812">
    <property type="component" value="Unassembled WGS sequence"/>
</dbReference>
<feature type="binding site" evidence="18">
    <location>
        <position position="262"/>
    </location>
    <ligand>
        <name>Mg(2+)</name>
        <dbReference type="ChEBI" id="CHEBI:18420"/>
        <label>1</label>
        <note>catalytic</note>
    </ligand>
</feature>
<proteinExistence type="inferred from homology"/>
<dbReference type="InterPro" id="IPR050725">
    <property type="entry name" value="CysQ/Inositol_MonoPase"/>
</dbReference>
<evidence type="ECO:0000256" key="10">
    <source>
        <dbReference type="ARBA" id="ARBA00044465"/>
    </source>
</evidence>
<comment type="catalytic activity">
    <reaction evidence="10">
        <text>1D-myo-inositol 1,3,4-trisphosphate + H2O = 1D-myo-inositol 3,4-bisphosphate + phosphate</text>
        <dbReference type="Rhea" id="RHEA:70319"/>
        <dbReference type="ChEBI" id="CHEBI:15377"/>
        <dbReference type="ChEBI" id="CHEBI:43474"/>
        <dbReference type="ChEBI" id="CHEBI:58414"/>
        <dbReference type="ChEBI" id="CHEBI:83241"/>
    </reaction>
    <physiologicalReaction direction="left-to-right" evidence="10">
        <dbReference type="Rhea" id="RHEA:70320"/>
    </physiologicalReaction>
</comment>